<dbReference type="PROSITE" id="PS51007">
    <property type="entry name" value="CYTC"/>
    <property type="match status" value="3"/>
</dbReference>
<dbReference type="GO" id="GO:0005506">
    <property type="term" value="F:iron ion binding"/>
    <property type="evidence" value="ECO:0007669"/>
    <property type="project" value="InterPro"/>
</dbReference>
<dbReference type="STRING" id="1548547.BA177_13830"/>
<evidence type="ECO:0000256" key="1">
    <source>
        <dbReference type="ARBA" id="ARBA00004236"/>
    </source>
</evidence>
<keyword evidence="4 10" id="KW-0479">Metal-binding</keyword>
<comment type="cofactor">
    <cofactor evidence="9">
        <name>heme c</name>
        <dbReference type="ChEBI" id="CHEBI:61717"/>
    </cofactor>
    <text evidence="9">Binds 3 heme c groups covalently per subunit.</text>
</comment>
<dbReference type="SUPFAM" id="SSF46626">
    <property type="entry name" value="Cytochrome c"/>
    <property type="match status" value="3"/>
</dbReference>
<protein>
    <submittedName>
        <fullName evidence="12">Cytochrome C</fullName>
    </submittedName>
</protein>
<keyword evidence="6" id="KW-0677">Repeat</keyword>
<sequence length="407" mass="44282">MTVVISVGLAGFSSPVNAAELTEIEKRGEYLATAGNCVSCHTSDNGKAFVGGLDFETPFGTIYSTNITPDPETGIGQWSLEEFTAAMREGVGREGEHLYPVFPYTSFTNVSDEDIAAIFAYLKTLTPVKSTPPENDLGFPYNQRWALGLWKALYFDEARYEPQPEQSAEWNRGAYLVEGLGHCGMCHSPRNFMGAIDTDLAMTGGRYMERVEGKLSAWSAPNLTSAPSGLAKWSDEDIQDYLKLGFSHRAGVFGPMNKVVVNSTRHMTDEDVRAMTVYLKSLPANAQDSGKPASEDVLRAGSLQYDIHCGTCHLPTGEGSSETGPPLLGSPVVMDTDPASLINITLYGAQTPKTPPSPEWQAREWKRMEAFDSKLTDEQAAALLSFVRASWGHEAGAVTAKQVAEQR</sequence>
<feature type="binding site" description="covalent" evidence="9">
    <location>
        <position position="186"/>
    </location>
    <ligand>
        <name>heme c</name>
        <dbReference type="ChEBI" id="CHEBI:61717"/>
        <label>2</label>
    </ligand>
</feature>
<evidence type="ECO:0000256" key="9">
    <source>
        <dbReference type="PIRSR" id="PIRSR000018-50"/>
    </source>
</evidence>
<feature type="binding site" description="covalent" evidence="9">
    <location>
        <position position="309"/>
    </location>
    <ligand>
        <name>heme c</name>
        <dbReference type="ChEBI" id="CHEBI:61717"/>
        <label>3</label>
    </ligand>
</feature>
<keyword evidence="7 10" id="KW-0408">Iron</keyword>
<evidence type="ECO:0000313" key="13">
    <source>
        <dbReference type="Proteomes" id="UP000092695"/>
    </source>
</evidence>
<dbReference type="GO" id="GO:0016614">
    <property type="term" value="F:oxidoreductase activity, acting on CH-OH group of donors"/>
    <property type="evidence" value="ECO:0007669"/>
    <property type="project" value="InterPro"/>
</dbReference>
<feature type="binding site" description="axial binding residue" evidence="10">
    <location>
        <position position="187"/>
    </location>
    <ligand>
        <name>heme c</name>
        <dbReference type="ChEBI" id="CHEBI:61717"/>
        <label>2</label>
    </ligand>
    <ligandPart>
        <name>Fe</name>
        <dbReference type="ChEBI" id="CHEBI:18248"/>
    </ligandPart>
</feature>
<feature type="binding site" description="covalent" evidence="9">
    <location>
        <position position="183"/>
    </location>
    <ligand>
        <name>heme c</name>
        <dbReference type="ChEBI" id="CHEBI:61717"/>
        <label>2</label>
    </ligand>
</feature>
<evidence type="ECO:0000256" key="8">
    <source>
        <dbReference type="ARBA" id="ARBA00023136"/>
    </source>
</evidence>
<keyword evidence="8" id="KW-0472">Membrane</keyword>
<evidence type="ECO:0000256" key="10">
    <source>
        <dbReference type="PIRSR" id="PIRSR000018-51"/>
    </source>
</evidence>
<dbReference type="KEGG" id="woc:BA177_13830"/>
<proteinExistence type="predicted"/>
<dbReference type="PIRSF" id="PIRSF000018">
    <property type="entry name" value="Mb_ADH_cyt_c"/>
    <property type="match status" value="1"/>
</dbReference>
<dbReference type="Pfam" id="PF00034">
    <property type="entry name" value="Cytochrom_C"/>
    <property type="match status" value="2"/>
</dbReference>
<evidence type="ECO:0000259" key="11">
    <source>
        <dbReference type="PROSITE" id="PS51007"/>
    </source>
</evidence>
<accession>A0A193LL89</accession>
<organism evidence="12 13">
    <name type="scientific">Woeseia oceani</name>
    <dbReference type="NCBI Taxonomy" id="1548547"/>
    <lineage>
        <taxon>Bacteria</taxon>
        <taxon>Pseudomonadati</taxon>
        <taxon>Pseudomonadota</taxon>
        <taxon>Gammaproteobacteria</taxon>
        <taxon>Woeseiales</taxon>
        <taxon>Woeseiaceae</taxon>
        <taxon>Woeseia</taxon>
    </lineage>
</organism>
<evidence type="ECO:0000256" key="4">
    <source>
        <dbReference type="ARBA" id="ARBA00022723"/>
    </source>
</evidence>
<feature type="binding site" description="covalent" evidence="9">
    <location>
        <position position="312"/>
    </location>
    <ligand>
        <name>heme c</name>
        <dbReference type="ChEBI" id="CHEBI:61717"/>
        <label>3</label>
    </ligand>
</feature>
<dbReference type="GO" id="GO:0020037">
    <property type="term" value="F:heme binding"/>
    <property type="evidence" value="ECO:0007669"/>
    <property type="project" value="InterPro"/>
</dbReference>
<feature type="binding site" description="axial binding residue" evidence="10">
    <location>
        <position position="41"/>
    </location>
    <ligand>
        <name>heme c</name>
        <dbReference type="ChEBI" id="CHEBI:61717"/>
        <label>1</label>
    </ligand>
    <ligandPart>
        <name>Fe</name>
        <dbReference type="ChEBI" id="CHEBI:18248"/>
    </ligandPart>
</feature>
<dbReference type="InterPro" id="IPR014353">
    <property type="entry name" value="Membr-bd_ADH_cyt_c"/>
</dbReference>
<dbReference type="Gene3D" id="1.10.760.10">
    <property type="entry name" value="Cytochrome c-like domain"/>
    <property type="match status" value="3"/>
</dbReference>
<reference evidence="12 13" key="1">
    <citation type="submission" date="2016-06" db="EMBL/GenBank/DDBJ databases">
        <title>Complete genome sequence of a deep-branching marine Gamma Proteobacterium Woeseia oceani type strain XK5.</title>
        <authorList>
            <person name="Mu D."/>
            <person name="Du Z."/>
        </authorList>
    </citation>
    <scope>NUCLEOTIDE SEQUENCE [LARGE SCALE GENOMIC DNA]</scope>
    <source>
        <strain evidence="12 13">XK5</strain>
    </source>
</reference>
<keyword evidence="3 9" id="KW-0349">Heme</keyword>
<feature type="binding site" description="covalent" evidence="9">
    <location>
        <position position="37"/>
    </location>
    <ligand>
        <name>heme c</name>
        <dbReference type="ChEBI" id="CHEBI:61717"/>
        <label>1</label>
    </ligand>
</feature>
<keyword evidence="13" id="KW-1185">Reference proteome</keyword>
<name>A0A193LL89_9GAMM</name>
<dbReference type="AlphaFoldDB" id="A0A193LL89"/>
<feature type="binding site" description="covalent" evidence="9">
    <location>
        <position position="40"/>
    </location>
    <ligand>
        <name>heme c</name>
        <dbReference type="ChEBI" id="CHEBI:61717"/>
        <label>1</label>
    </ligand>
</feature>
<feature type="binding site" description="axial binding residue" evidence="10">
    <location>
        <position position="313"/>
    </location>
    <ligand>
        <name>heme c</name>
        <dbReference type="ChEBI" id="CHEBI:61717"/>
        <label>3</label>
    </ligand>
    <ligandPart>
        <name>Fe</name>
        <dbReference type="ChEBI" id="CHEBI:18248"/>
    </ligandPart>
</feature>
<feature type="domain" description="Cytochrome c" evidence="11">
    <location>
        <begin position="23"/>
        <end position="126"/>
    </location>
</feature>
<dbReference type="InterPro" id="IPR036909">
    <property type="entry name" value="Cyt_c-like_dom_sf"/>
</dbReference>
<evidence type="ECO:0000256" key="6">
    <source>
        <dbReference type="ARBA" id="ARBA00022737"/>
    </source>
</evidence>
<dbReference type="InterPro" id="IPR009056">
    <property type="entry name" value="Cyt_c-like_dom"/>
</dbReference>
<evidence type="ECO:0000313" key="12">
    <source>
        <dbReference type="EMBL" id="ANO53252.1"/>
    </source>
</evidence>
<dbReference type="EMBL" id="CP016268">
    <property type="protein sequence ID" value="ANO53252.1"/>
    <property type="molecule type" value="Genomic_DNA"/>
</dbReference>
<evidence type="ECO:0000256" key="7">
    <source>
        <dbReference type="ARBA" id="ARBA00023004"/>
    </source>
</evidence>
<keyword evidence="2" id="KW-1003">Cell membrane</keyword>
<gene>
    <name evidence="12" type="ORF">BA177_13830</name>
</gene>
<feature type="domain" description="Cytochrome c" evidence="11">
    <location>
        <begin position="296"/>
        <end position="391"/>
    </location>
</feature>
<dbReference type="GO" id="GO:0005886">
    <property type="term" value="C:plasma membrane"/>
    <property type="evidence" value="ECO:0007669"/>
    <property type="project" value="UniProtKB-SubCell"/>
</dbReference>
<dbReference type="GO" id="GO:0009055">
    <property type="term" value="F:electron transfer activity"/>
    <property type="evidence" value="ECO:0007669"/>
    <property type="project" value="InterPro"/>
</dbReference>
<dbReference type="InterPro" id="IPR051459">
    <property type="entry name" value="Cytochrome_c-type_DH"/>
</dbReference>
<evidence type="ECO:0000256" key="2">
    <source>
        <dbReference type="ARBA" id="ARBA00022475"/>
    </source>
</evidence>
<feature type="domain" description="Cytochrome c" evidence="11">
    <location>
        <begin position="168"/>
        <end position="283"/>
    </location>
</feature>
<dbReference type="Proteomes" id="UP000092695">
    <property type="component" value="Chromosome"/>
</dbReference>
<evidence type="ECO:0000256" key="5">
    <source>
        <dbReference type="ARBA" id="ARBA00022729"/>
    </source>
</evidence>
<dbReference type="PANTHER" id="PTHR35008:SF8">
    <property type="entry name" value="ALCOHOL DEHYDROGENASE CYTOCHROME C SUBUNIT"/>
    <property type="match status" value="1"/>
</dbReference>
<evidence type="ECO:0000256" key="3">
    <source>
        <dbReference type="ARBA" id="ARBA00022617"/>
    </source>
</evidence>
<dbReference type="PANTHER" id="PTHR35008">
    <property type="entry name" value="BLL4482 PROTEIN-RELATED"/>
    <property type="match status" value="1"/>
</dbReference>
<comment type="subcellular location">
    <subcellularLocation>
        <location evidence="1">Cell membrane</location>
    </subcellularLocation>
</comment>
<keyword evidence="5" id="KW-0732">Signal</keyword>